<comment type="caution">
    <text evidence="1">The sequence shown here is derived from an EMBL/GenBank/DDBJ whole genome shotgun (WGS) entry which is preliminary data.</text>
</comment>
<sequence length="127" mass="14828">MGYINSEIISEYLKSERVKLLSTHNKLSIPIINRMYRKMVNGINFDNIKVCDNLIIDGHHRYISSILADIDLGWIPSCKTSATNVYDWTNVEFVDEEWDTELKIQRMNELDAEFNNISIEKISEITK</sequence>
<proteinExistence type="predicted"/>
<evidence type="ECO:0000313" key="2">
    <source>
        <dbReference type="Proteomes" id="UP001501772"/>
    </source>
</evidence>
<dbReference type="Proteomes" id="UP001501772">
    <property type="component" value="Unassembled WGS sequence"/>
</dbReference>
<protein>
    <recommendedName>
        <fullName evidence="3">ParB/Sulfiredoxin domain-containing protein</fullName>
    </recommendedName>
</protein>
<accession>A0ABP8BF80</accession>
<organism evidence="1 2">
    <name type="scientific">Pedobacter jeongneungensis</name>
    <dbReference type="NCBI Taxonomy" id="947309"/>
    <lineage>
        <taxon>Bacteria</taxon>
        <taxon>Pseudomonadati</taxon>
        <taxon>Bacteroidota</taxon>
        <taxon>Sphingobacteriia</taxon>
        <taxon>Sphingobacteriales</taxon>
        <taxon>Sphingobacteriaceae</taxon>
        <taxon>Pedobacter</taxon>
    </lineage>
</organism>
<evidence type="ECO:0000313" key="1">
    <source>
        <dbReference type="EMBL" id="GAA4205443.1"/>
    </source>
</evidence>
<gene>
    <name evidence="1" type="ORF">GCM10022289_24880</name>
</gene>
<keyword evidence="2" id="KW-1185">Reference proteome</keyword>
<dbReference type="RefSeq" id="WP_344851784.1">
    <property type="nucleotide sequence ID" value="NZ_BAABBY010000006.1"/>
</dbReference>
<evidence type="ECO:0008006" key="3">
    <source>
        <dbReference type="Google" id="ProtNLM"/>
    </source>
</evidence>
<name>A0ABP8BF80_9SPHI</name>
<reference evidence="2" key="1">
    <citation type="journal article" date="2019" name="Int. J. Syst. Evol. Microbiol.">
        <title>The Global Catalogue of Microorganisms (GCM) 10K type strain sequencing project: providing services to taxonomists for standard genome sequencing and annotation.</title>
        <authorList>
            <consortium name="The Broad Institute Genomics Platform"/>
            <consortium name="The Broad Institute Genome Sequencing Center for Infectious Disease"/>
            <person name="Wu L."/>
            <person name="Ma J."/>
        </authorList>
    </citation>
    <scope>NUCLEOTIDE SEQUENCE [LARGE SCALE GENOMIC DNA]</scope>
    <source>
        <strain evidence="2">JCM 17626</strain>
    </source>
</reference>
<dbReference type="EMBL" id="BAABBY010000006">
    <property type="protein sequence ID" value="GAA4205443.1"/>
    <property type="molecule type" value="Genomic_DNA"/>
</dbReference>